<dbReference type="EMBL" id="LVLJ01003630">
    <property type="protein sequence ID" value="OAE20336.1"/>
    <property type="molecule type" value="Genomic_DNA"/>
</dbReference>
<dbReference type="AlphaFoldDB" id="A0A176VKP1"/>
<proteinExistence type="predicted"/>
<evidence type="ECO:0000313" key="2">
    <source>
        <dbReference type="EMBL" id="OAE20336.1"/>
    </source>
</evidence>
<dbReference type="Proteomes" id="UP000077202">
    <property type="component" value="Unassembled WGS sequence"/>
</dbReference>
<keyword evidence="3" id="KW-1185">Reference proteome</keyword>
<evidence type="ECO:0000313" key="3">
    <source>
        <dbReference type="Proteomes" id="UP000077202"/>
    </source>
</evidence>
<feature type="region of interest" description="Disordered" evidence="1">
    <location>
        <begin position="1"/>
        <end position="25"/>
    </location>
</feature>
<evidence type="ECO:0000256" key="1">
    <source>
        <dbReference type="SAM" id="MobiDB-lite"/>
    </source>
</evidence>
<accession>A0A176VKP1</accession>
<sequence length="112" mass="12200">MEAGRSPAAADSTAGPGAGAWAIDAPTLEMTTTETKTEEKIDRMTEAILSARANGRREERRSSSKADPEVKSPRFSAKYSTCARDWKSYCKARSSQGTYIFTMPVTTVREAT</sequence>
<gene>
    <name evidence="2" type="ORF">AXG93_209s1030</name>
</gene>
<reference evidence="2" key="1">
    <citation type="submission" date="2016-03" db="EMBL/GenBank/DDBJ databases">
        <title>Mechanisms controlling the formation of the plant cell surface in tip-growing cells are functionally conserved among land plants.</title>
        <authorList>
            <person name="Honkanen S."/>
            <person name="Jones V.A."/>
            <person name="Morieri G."/>
            <person name="Champion C."/>
            <person name="Hetherington A.J."/>
            <person name="Kelly S."/>
            <person name="Saint-Marcoux D."/>
            <person name="Proust H."/>
            <person name="Prescott H."/>
            <person name="Dolan L."/>
        </authorList>
    </citation>
    <scope>NUCLEOTIDE SEQUENCE [LARGE SCALE GENOMIC DNA]</scope>
    <source>
        <tissue evidence="2">Whole gametophyte</tissue>
    </source>
</reference>
<protein>
    <submittedName>
        <fullName evidence="2">Uncharacterized protein</fullName>
    </submittedName>
</protein>
<name>A0A176VKP1_MARPO</name>
<organism evidence="2 3">
    <name type="scientific">Marchantia polymorpha subsp. ruderalis</name>
    <dbReference type="NCBI Taxonomy" id="1480154"/>
    <lineage>
        <taxon>Eukaryota</taxon>
        <taxon>Viridiplantae</taxon>
        <taxon>Streptophyta</taxon>
        <taxon>Embryophyta</taxon>
        <taxon>Marchantiophyta</taxon>
        <taxon>Marchantiopsida</taxon>
        <taxon>Marchantiidae</taxon>
        <taxon>Marchantiales</taxon>
        <taxon>Marchantiaceae</taxon>
        <taxon>Marchantia</taxon>
    </lineage>
</organism>
<comment type="caution">
    <text evidence="2">The sequence shown here is derived from an EMBL/GenBank/DDBJ whole genome shotgun (WGS) entry which is preliminary data.</text>
</comment>
<feature type="compositionally biased region" description="Basic and acidic residues" evidence="1">
    <location>
        <begin position="55"/>
        <end position="72"/>
    </location>
</feature>
<feature type="region of interest" description="Disordered" evidence="1">
    <location>
        <begin position="50"/>
        <end position="74"/>
    </location>
</feature>